<organism evidence="6 7">
    <name type="scientific">Cuscuta europaea</name>
    <name type="common">European dodder</name>
    <dbReference type="NCBI Taxonomy" id="41803"/>
    <lineage>
        <taxon>Eukaryota</taxon>
        <taxon>Viridiplantae</taxon>
        <taxon>Streptophyta</taxon>
        <taxon>Embryophyta</taxon>
        <taxon>Tracheophyta</taxon>
        <taxon>Spermatophyta</taxon>
        <taxon>Magnoliopsida</taxon>
        <taxon>eudicotyledons</taxon>
        <taxon>Gunneridae</taxon>
        <taxon>Pentapetalae</taxon>
        <taxon>asterids</taxon>
        <taxon>lamiids</taxon>
        <taxon>Solanales</taxon>
        <taxon>Convolvulaceae</taxon>
        <taxon>Cuscuteae</taxon>
        <taxon>Cuscuta</taxon>
        <taxon>Cuscuta subgen. Cuscuta</taxon>
    </lineage>
</organism>
<evidence type="ECO:0000313" key="7">
    <source>
        <dbReference type="Proteomes" id="UP001152484"/>
    </source>
</evidence>
<dbReference type="CDD" id="cd03784">
    <property type="entry name" value="GT1_Gtf-like"/>
    <property type="match status" value="1"/>
</dbReference>
<evidence type="ECO:0000256" key="1">
    <source>
        <dbReference type="ARBA" id="ARBA00009995"/>
    </source>
</evidence>
<dbReference type="FunFam" id="3.40.50.2000:FF:000057">
    <property type="entry name" value="Glycosyltransferase"/>
    <property type="match status" value="1"/>
</dbReference>
<accession>A0A9P1E2Y1</accession>
<name>A0A9P1E2Y1_CUSEU</name>
<dbReference type="Gene3D" id="3.40.50.2000">
    <property type="entry name" value="Glycogen Phosphorylase B"/>
    <property type="match status" value="2"/>
</dbReference>
<protein>
    <recommendedName>
        <fullName evidence="5">Glycosyltransferase</fullName>
        <ecNumber evidence="5">2.4.1.-</ecNumber>
    </recommendedName>
</protein>
<evidence type="ECO:0000256" key="2">
    <source>
        <dbReference type="ARBA" id="ARBA00022676"/>
    </source>
</evidence>
<dbReference type="OrthoDB" id="5835829at2759"/>
<dbReference type="PANTHER" id="PTHR11926">
    <property type="entry name" value="GLUCOSYL/GLUCURONOSYL TRANSFERASES"/>
    <property type="match status" value="1"/>
</dbReference>
<dbReference type="PROSITE" id="PS00375">
    <property type="entry name" value="UDPGT"/>
    <property type="match status" value="1"/>
</dbReference>
<evidence type="ECO:0000256" key="3">
    <source>
        <dbReference type="ARBA" id="ARBA00022679"/>
    </source>
</evidence>
<evidence type="ECO:0000256" key="4">
    <source>
        <dbReference type="RuleBase" id="RU003718"/>
    </source>
</evidence>
<dbReference type="GO" id="GO:0080044">
    <property type="term" value="F:quercetin 7-O-glucosyltransferase activity"/>
    <property type="evidence" value="ECO:0007669"/>
    <property type="project" value="TreeGrafter"/>
</dbReference>
<comment type="similarity">
    <text evidence="1 4">Belongs to the UDP-glycosyltransferase family.</text>
</comment>
<sequence>MGSDEKRGSYGAHILAVPYPSQGHINPMLQFCKRLVSKGQRATIAITTFLSNSLKPVSDTIGIDTISDGCDESGFAQAVDADDYLNRLVVTGSRTLDELIQKYQNSGSPIDCVVYDSFLPWAAEVAKKYDGLYTASFFTQACSVTYVYYAVNHGMLPVPVTSTPVRIPGLLPLELPDMPSFIYQYGSRPAYFKLLMQQFLNLEKADFVLINSFLSLEAEVVEAMSKTTRFLTIGPTIPSLYLDNRVENDSDYGLNLFPLDPSTSCVDWLNTKPEGSVIYVSFGSMADLDEKQMDELAWGLKNSNVPFLWVVRRSEESKLPKGFIDGETVVARGGADQAAASGLVVNWCPQLKVLANKAVGCFFTHGGWNSTIEALSIGVPMVVMPQWTDQTMNAKLVVDMWKVGRRVRVGEDGLVSREEVEDCVREVLDEVKGKKMKENAVKWSRLAKEAVSEGGSSDQVIDQFLSALATTSSSIA</sequence>
<keyword evidence="3 4" id="KW-0808">Transferase</keyword>
<dbReference type="AlphaFoldDB" id="A0A9P1E2Y1"/>
<dbReference type="EMBL" id="CAMAPE010000009">
    <property type="protein sequence ID" value="CAH9074660.1"/>
    <property type="molecule type" value="Genomic_DNA"/>
</dbReference>
<dbReference type="PANTHER" id="PTHR11926:SF1311">
    <property type="entry name" value="UDP-GLYCOSYLTRANSFERASE 74F2"/>
    <property type="match status" value="1"/>
</dbReference>
<dbReference type="EC" id="2.4.1.-" evidence="5"/>
<reference evidence="6" key="1">
    <citation type="submission" date="2022-07" db="EMBL/GenBank/DDBJ databases">
        <authorList>
            <person name="Macas J."/>
            <person name="Novak P."/>
            <person name="Neumann P."/>
        </authorList>
    </citation>
    <scope>NUCLEOTIDE SEQUENCE</scope>
</reference>
<comment type="caution">
    <text evidence="6">The sequence shown here is derived from an EMBL/GenBank/DDBJ whole genome shotgun (WGS) entry which is preliminary data.</text>
</comment>
<dbReference type="InterPro" id="IPR035595">
    <property type="entry name" value="UDP_glycos_trans_CS"/>
</dbReference>
<keyword evidence="7" id="KW-1185">Reference proteome</keyword>
<evidence type="ECO:0000313" key="6">
    <source>
        <dbReference type="EMBL" id="CAH9074660.1"/>
    </source>
</evidence>
<dbReference type="SUPFAM" id="SSF53756">
    <property type="entry name" value="UDP-Glycosyltransferase/glycogen phosphorylase"/>
    <property type="match status" value="1"/>
</dbReference>
<dbReference type="Proteomes" id="UP001152484">
    <property type="component" value="Unassembled WGS sequence"/>
</dbReference>
<dbReference type="InterPro" id="IPR002213">
    <property type="entry name" value="UDP_glucos_trans"/>
</dbReference>
<evidence type="ECO:0000256" key="5">
    <source>
        <dbReference type="RuleBase" id="RU362057"/>
    </source>
</evidence>
<dbReference type="GO" id="GO:0080043">
    <property type="term" value="F:quercetin 3-O-glucosyltransferase activity"/>
    <property type="evidence" value="ECO:0007669"/>
    <property type="project" value="TreeGrafter"/>
</dbReference>
<proteinExistence type="inferred from homology"/>
<dbReference type="Pfam" id="PF00201">
    <property type="entry name" value="UDPGT"/>
    <property type="match status" value="1"/>
</dbReference>
<dbReference type="FunFam" id="3.40.50.2000:FF:000019">
    <property type="entry name" value="Glycosyltransferase"/>
    <property type="match status" value="1"/>
</dbReference>
<keyword evidence="2 4" id="KW-0328">Glycosyltransferase</keyword>
<gene>
    <name evidence="6" type="ORF">CEURO_LOCUS5258</name>
</gene>